<name>A0ACC2AVW8_DIPCM</name>
<organism evidence="1 2">
    <name type="scientific">Diphasiastrum complanatum</name>
    <name type="common">Issler's clubmoss</name>
    <name type="synonym">Lycopodium complanatum</name>
    <dbReference type="NCBI Taxonomy" id="34168"/>
    <lineage>
        <taxon>Eukaryota</taxon>
        <taxon>Viridiplantae</taxon>
        <taxon>Streptophyta</taxon>
        <taxon>Embryophyta</taxon>
        <taxon>Tracheophyta</taxon>
        <taxon>Lycopodiopsida</taxon>
        <taxon>Lycopodiales</taxon>
        <taxon>Lycopodiaceae</taxon>
        <taxon>Lycopodioideae</taxon>
        <taxon>Diphasiastrum</taxon>
    </lineage>
</organism>
<sequence length="347" mass="38684">MTDSRRSAGPVGACACITPNHYHHNASPSSDVHKEYVTKEFAFNLRLDPGVAAVIFMLMTIVFFVACHFAMYITTCLTSDHRDINSLHRDSFQRIQERLSRGLDKGTIASLPCLRYSLIKRWKQEKAPTECSVCLTEFGENEKIRLLPSCGHGFHLDCIDMWLFSHSNCPMCRRSVLPLSNASHIFEMDIEAGVSESSQSRSIGRSSHFSPVESCQLSTVINDGLASDAADEPNNNTREMLVLGSSDRALRKESSLVLSRDMEPGWTLANQIEARNGILGQPYAATTQEKRRACKGGALRRSYSVGFSQQKALSGKKRGYINLNTINRLYRSKSCSIFMAYVNLAPI</sequence>
<proteinExistence type="predicted"/>
<reference evidence="2" key="1">
    <citation type="journal article" date="2024" name="Proc. Natl. Acad. Sci. U.S.A.">
        <title>Extraordinary preservation of gene collinearity over three hundred million years revealed in homosporous lycophytes.</title>
        <authorList>
            <person name="Li C."/>
            <person name="Wickell D."/>
            <person name="Kuo L.Y."/>
            <person name="Chen X."/>
            <person name="Nie B."/>
            <person name="Liao X."/>
            <person name="Peng D."/>
            <person name="Ji J."/>
            <person name="Jenkins J."/>
            <person name="Williams M."/>
            <person name="Shu S."/>
            <person name="Plott C."/>
            <person name="Barry K."/>
            <person name="Rajasekar S."/>
            <person name="Grimwood J."/>
            <person name="Han X."/>
            <person name="Sun S."/>
            <person name="Hou Z."/>
            <person name="He W."/>
            <person name="Dai G."/>
            <person name="Sun C."/>
            <person name="Schmutz J."/>
            <person name="Leebens-Mack J.H."/>
            <person name="Li F.W."/>
            <person name="Wang L."/>
        </authorList>
    </citation>
    <scope>NUCLEOTIDE SEQUENCE [LARGE SCALE GENOMIC DNA]</scope>
    <source>
        <strain evidence="2">cv. PW_Plant_1</strain>
    </source>
</reference>
<protein>
    <submittedName>
        <fullName evidence="1">Uncharacterized protein</fullName>
    </submittedName>
</protein>
<accession>A0ACC2AVW8</accession>
<evidence type="ECO:0000313" key="2">
    <source>
        <dbReference type="Proteomes" id="UP001162992"/>
    </source>
</evidence>
<keyword evidence="2" id="KW-1185">Reference proteome</keyword>
<gene>
    <name evidence="1" type="ORF">O6H91_19G062800</name>
</gene>
<dbReference type="EMBL" id="CM055110">
    <property type="protein sequence ID" value="KAJ7521656.1"/>
    <property type="molecule type" value="Genomic_DNA"/>
</dbReference>
<evidence type="ECO:0000313" key="1">
    <source>
        <dbReference type="EMBL" id="KAJ7521656.1"/>
    </source>
</evidence>
<dbReference type="Proteomes" id="UP001162992">
    <property type="component" value="Chromosome 19"/>
</dbReference>
<comment type="caution">
    <text evidence="1">The sequence shown here is derived from an EMBL/GenBank/DDBJ whole genome shotgun (WGS) entry which is preliminary data.</text>
</comment>